<sequence>MSQMVSPSLSPHLNYSLSFSSLAITLSDSRFSLFLILLSVPPFALYSSGTLQFPVPSPSCPPPPARLHQLLYSSSLLSSAPYCSINLYGRRSISARWLLFFPPFSAPLLSLSSSSPFLQQDPGLLTASITVLLPALHQLF</sequence>
<protein>
    <submittedName>
        <fullName evidence="1">Uncharacterized protein</fullName>
    </submittedName>
</protein>
<proteinExistence type="predicted"/>
<comment type="caution">
    <text evidence="1">The sequence shown here is derived from an EMBL/GenBank/DDBJ whole genome shotgun (WGS) entry which is preliminary data.</text>
</comment>
<keyword evidence="2" id="KW-1185">Reference proteome</keyword>
<evidence type="ECO:0000313" key="1">
    <source>
        <dbReference type="EMBL" id="MEQ2242507.1"/>
    </source>
</evidence>
<accession>A0ABV0UBC4</accession>
<dbReference type="EMBL" id="JAHRIQ010065383">
    <property type="protein sequence ID" value="MEQ2242507.1"/>
    <property type="molecule type" value="Genomic_DNA"/>
</dbReference>
<name>A0ABV0UBC4_9TELE</name>
<evidence type="ECO:0000313" key="2">
    <source>
        <dbReference type="Proteomes" id="UP001482620"/>
    </source>
</evidence>
<dbReference type="Proteomes" id="UP001482620">
    <property type="component" value="Unassembled WGS sequence"/>
</dbReference>
<organism evidence="1 2">
    <name type="scientific">Ilyodon furcidens</name>
    <name type="common">goldbreast splitfin</name>
    <dbReference type="NCBI Taxonomy" id="33524"/>
    <lineage>
        <taxon>Eukaryota</taxon>
        <taxon>Metazoa</taxon>
        <taxon>Chordata</taxon>
        <taxon>Craniata</taxon>
        <taxon>Vertebrata</taxon>
        <taxon>Euteleostomi</taxon>
        <taxon>Actinopterygii</taxon>
        <taxon>Neopterygii</taxon>
        <taxon>Teleostei</taxon>
        <taxon>Neoteleostei</taxon>
        <taxon>Acanthomorphata</taxon>
        <taxon>Ovalentaria</taxon>
        <taxon>Atherinomorphae</taxon>
        <taxon>Cyprinodontiformes</taxon>
        <taxon>Goodeidae</taxon>
        <taxon>Ilyodon</taxon>
    </lineage>
</organism>
<reference evidence="1 2" key="1">
    <citation type="submission" date="2021-06" db="EMBL/GenBank/DDBJ databases">
        <authorList>
            <person name="Palmer J.M."/>
        </authorList>
    </citation>
    <scope>NUCLEOTIDE SEQUENCE [LARGE SCALE GENOMIC DNA]</scope>
    <source>
        <strain evidence="2">if_2019</strain>
        <tissue evidence="1">Muscle</tissue>
    </source>
</reference>
<gene>
    <name evidence="1" type="ORF">ILYODFUR_036489</name>
</gene>